<evidence type="ECO:0000256" key="2">
    <source>
        <dbReference type="SAM" id="Phobius"/>
    </source>
</evidence>
<dbReference type="Proteomes" id="UP001262889">
    <property type="component" value="Unassembled WGS sequence"/>
</dbReference>
<dbReference type="RefSeq" id="WP_311533798.1">
    <property type="nucleotide sequence ID" value="NZ_JAVRHQ010000003.1"/>
</dbReference>
<keyword evidence="2" id="KW-0812">Transmembrane</keyword>
<evidence type="ECO:0000256" key="1">
    <source>
        <dbReference type="SAM" id="MobiDB-lite"/>
    </source>
</evidence>
<feature type="transmembrane region" description="Helical" evidence="2">
    <location>
        <begin position="47"/>
        <end position="68"/>
    </location>
</feature>
<reference evidence="3 4" key="1">
    <citation type="submission" date="2023-09" db="EMBL/GenBank/DDBJ databases">
        <authorList>
            <person name="Rey-Velasco X."/>
        </authorList>
    </citation>
    <scope>NUCLEOTIDE SEQUENCE [LARGE SCALE GENOMIC DNA]</scope>
    <source>
        <strain evidence="3 4">F363</strain>
    </source>
</reference>
<feature type="compositionally biased region" description="Polar residues" evidence="1">
    <location>
        <begin position="138"/>
        <end position="163"/>
    </location>
</feature>
<name>A0ABU3C712_9FLAO</name>
<feature type="region of interest" description="Disordered" evidence="1">
    <location>
        <begin position="119"/>
        <end position="216"/>
    </location>
</feature>
<accession>A0ABU3C712</accession>
<feature type="compositionally biased region" description="Polar residues" evidence="1">
    <location>
        <begin position="171"/>
        <end position="182"/>
    </location>
</feature>
<evidence type="ECO:0000313" key="4">
    <source>
        <dbReference type="Proteomes" id="UP001262889"/>
    </source>
</evidence>
<sequence>MKERKNIDRLYQEKFKDFEAAPREEVWQNISAKLKKKEEKKPLIIPFWYRLGGIAAALAVILGLTYFLNKNNIPGTDTEVVFEIDESARPTINVPENIPTLQKAAQLLDSVKIESKQNIPNSQIAGNSPGVSRGKASASGQQIAASKKAIQTTQNSDRIASENNTHKTSGEKNNSSPKSAIENSPAIAAGEPKEPEAAKASASEKTTKENSMEEVNPNALAEIAGKKNSEEVSVPEAQKGKVRLSTFAAPIFYDNLGKGNAISPEFKDNNSQARVTVAYGLNLAYPISKKLSVRTGVSKVNISYDIEEIAYGPSAFAGSIESINYHTNNNVQVQDESPAIRIPNSGGQFSEFSNNSGISPAYVSGEINQQYGFIEVPLEIEYALIDRKFDLNIIGGGSSLFLDQNSVSITANNQRTELGEANNINNVSFSTNIGLGMGYEFLPDFRLNVEPIFKYQLNTFKGTDGVQPFFFGIYSGFSYKF</sequence>
<keyword evidence="4" id="KW-1185">Reference proteome</keyword>
<protein>
    <recommendedName>
        <fullName evidence="5">Outer membrane protein beta-barrel domain-containing protein</fullName>
    </recommendedName>
</protein>
<organism evidence="3 4">
    <name type="scientific">Autumnicola tepida</name>
    <dbReference type="NCBI Taxonomy" id="3075595"/>
    <lineage>
        <taxon>Bacteria</taxon>
        <taxon>Pseudomonadati</taxon>
        <taxon>Bacteroidota</taxon>
        <taxon>Flavobacteriia</taxon>
        <taxon>Flavobacteriales</taxon>
        <taxon>Flavobacteriaceae</taxon>
        <taxon>Autumnicola</taxon>
    </lineage>
</organism>
<dbReference type="EMBL" id="JAVRHQ010000003">
    <property type="protein sequence ID" value="MDT0642129.1"/>
    <property type="molecule type" value="Genomic_DNA"/>
</dbReference>
<proteinExistence type="predicted"/>
<evidence type="ECO:0008006" key="5">
    <source>
        <dbReference type="Google" id="ProtNLM"/>
    </source>
</evidence>
<evidence type="ECO:0000313" key="3">
    <source>
        <dbReference type="EMBL" id="MDT0642129.1"/>
    </source>
</evidence>
<keyword evidence="2" id="KW-0472">Membrane</keyword>
<comment type="caution">
    <text evidence="3">The sequence shown here is derived from an EMBL/GenBank/DDBJ whole genome shotgun (WGS) entry which is preliminary data.</text>
</comment>
<feature type="compositionally biased region" description="Polar residues" evidence="1">
    <location>
        <begin position="119"/>
        <end position="130"/>
    </location>
</feature>
<keyword evidence="2" id="KW-1133">Transmembrane helix</keyword>
<gene>
    <name evidence="3" type="ORF">RM553_04720</name>
</gene>